<proteinExistence type="predicted"/>
<dbReference type="Pfam" id="PF02597">
    <property type="entry name" value="ThiS"/>
    <property type="match status" value="1"/>
</dbReference>
<dbReference type="Proteomes" id="UP000031599">
    <property type="component" value="Unassembled WGS sequence"/>
</dbReference>
<dbReference type="SUPFAM" id="SSF54285">
    <property type="entry name" value="MoaD/ThiS"/>
    <property type="match status" value="1"/>
</dbReference>
<comment type="caution">
    <text evidence="1">The sequence shown here is derived from an EMBL/GenBank/DDBJ whole genome shotgun (WGS) entry which is preliminary data.</text>
</comment>
<evidence type="ECO:0000313" key="1">
    <source>
        <dbReference type="EMBL" id="KIG13390.1"/>
    </source>
</evidence>
<dbReference type="InterPro" id="IPR010035">
    <property type="entry name" value="Thi_S"/>
</dbReference>
<dbReference type="PANTHER" id="PTHR34472">
    <property type="entry name" value="SULFUR CARRIER PROTEIN THIS"/>
    <property type="match status" value="1"/>
</dbReference>
<dbReference type="PANTHER" id="PTHR34472:SF1">
    <property type="entry name" value="SULFUR CARRIER PROTEIN THIS"/>
    <property type="match status" value="1"/>
</dbReference>
<dbReference type="EMBL" id="JMCC02000099">
    <property type="protein sequence ID" value="KIG13390.1"/>
    <property type="molecule type" value="Genomic_DNA"/>
</dbReference>
<dbReference type="InterPro" id="IPR016155">
    <property type="entry name" value="Mopterin_synth/thiamin_S_b"/>
</dbReference>
<dbReference type="RefSeq" id="WP_240480367.1">
    <property type="nucleotide sequence ID" value="NZ_JMCC02000099.1"/>
</dbReference>
<protein>
    <submittedName>
        <fullName evidence="1">Sulfur carrier protein ThiS</fullName>
    </submittedName>
</protein>
<sequence>MPTIVLNGESRSTSEGQTVADLLRELDLDARTVAVERNRDVVPRAEHGQTVLADGDQLEVVTFVGGG</sequence>
<evidence type="ECO:0000313" key="2">
    <source>
        <dbReference type="Proteomes" id="UP000031599"/>
    </source>
</evidence>
<dbReference type="Gene3D" id="3.10.20.30">
    <property type="match status" value="1"/>
</dbReference>
<accession>A0A0C2CUX9</accession>
<name>A0A0C2CUX9_9BACT</name>
<organism evidence="1 2">
    <name type="scientific">Enhygromyxa salina</name>
    <dbReference type="NCBI Taxonomy" id="215803"/>
    <lineage>
        <taxon>Bacteria</taxon>
        <taxon>Pseudomonadati</taxon>
        <taxon>Myxococcota</taxon>
        <taxon>Polyangia</taxon>
        <taxon>Nannocystales</taxon>
        <taxon>Nannocystaceae</taxon>
        <taxon>Enhygromyxa</taxon>
    </lineage>
</organism>
<dbReference type="CDD" id="cd00565">
    <property type="entry name" value="Ubl_ThiS"/>
    <property type="match status" value="1"/>
</dbReference>
<gene>
    <name evidence="1" type="ORF">DB30_08157</name>
</gene>
<dbReference type="InterPro" id="IPR003749">
    <property type="entry name" value="ThiS/MoaD-like"/>
</dbReference>
<dbReference type="AlphaFoldDB" id="A0A0C2CUX9"/>
<dbReference type="NCBIfam" id="TIGR01683">
    <property type="entry name" value="thiS"/>
    <property type="match status" value="1"/>
</dbReference>
<dbReference type="InterPro" id="IPR012675">
    <property type="entry name" value="Beta-grasp_dom_sf"/>
</dbReference>
<reference evidence="1 2" key="1">
    <citation type="submission" date="2014-12" db="EMBL/GenBank/DDBJ databases">
        <title>Genome assembly of Enhygromyxa salina DSM 15201.</title>
        <authorList>
            <person name="Sharma G."/>
            <person name="Subramanian S."/>
        </authorList>
    </citation>
    <scope>NUCLEOTIDE SEQUENCE [LARGE SCALE GENOMIC DNA]</scope>
    <source>
        <strain evidence="1 2">DSM 15201</strain>
    </source>
</reference>